<evidence type="ECO:0000313" key="5">
    <source>
        <dbReference type="EMBL" id="MCM1988054.1"/>
    </source>
</evidence>
<dbReference type="GO" id="GO:0005524">
    <property type="term" value="F:ATP binding"/>
    <property type="evidence" value="ECO:0007669"/>
    <property type="project" value="UniProtKB-KW"/>
</dbReference>
<dbReference type="GO" id="GO:0016787">
    <property type="term" value="F:hydrolase activity"/>
    <property type="evidence" value="ECO:0007669"/>
    <property type="project" value="UniProtKB-KW"/>
</dbReference>
<evidence type="ECO:0000256" key="1">
    <source>
        <dbReference type="ARBA" id="ARBA00022741"/>
    </source>
</evidence>
<dbReference type="InterPro" id="IPR051620">
    <property type="entry name" value="ORF904-like_C"/>
</dbReference>
<dbReference type="InterPro" id="IPR006500">
    <property type="entry name" value="Helicase_put_C_phage/plasmid"/>
</dbReference>
<dbReference type="SMART" id="SM00885">
    <property type="entry name" value="D5_N"/>
    <property type="match status" value="1"/>
</dbReference>
<dbReference type="InterPro" id="IPR014015">
    <property type="entry name" value="Helicase_SF3_DNA-vir"/>
</dbReference>
<keyword evidence="2" id="KW-0378">Hydrolase</keyword>
<keyword evidence="6" id="KW-1185">Reference proteome</keyword>
<sequence>MKNIMPCLGNEKSFFSKRGKLQIKKLAEQIMDLDRFITFKDTKKIFYYRNGVYVPDGEDVIAKNVQNVLGDASAKHRISEVVNYIKVETLIPRSQINHDTKRINLLNGVYNLETDKLEEHNPSNISIVQIPVTYDPEAVCPKIEQFMEDVLRPEDVAVMYEFIGYCLIPDTRIEKSVMLLGKGANGKSVLLSMFGEFLGDQNTSCESLHMLEKDPYSLAELYGKHANIFPDLASSALYEHSSFKMLTGNDGWIRAQRKFEHPFKFKNTARMIFSANDLPPVPGNDFAYFRRWIFLAFPNQFVGDNCDGDILAKITTEDELSGLLNLVIPALKRLLEIGEYSYDLSLEQVMQMYRINSDHIAAFADECVVFSESATTIVKTPNY</sequence>
<reference evidence="5" key="2">
    <citation type="submission" date="2021-04" db="EMBL/GenBank/DDBJ databases">
        <authorList>
            <person name="Dong X."/>
        </authorList>
    </citation>
    <scope>NUCLEOTIDE SEQUENCE</scope>
    <source>
        <strain evidence="5">LLY</strain>
    </source>
</reference>
<evidence type="ECO:0000256" key="3">
    <source>
        <dbReference type="ARBA" id="ARBA00022840"/>
    </source>
</evidence>
<accession>A0A9E4ZL19</accession>
<proteinExistence type="predicted"/>
<gene>
    <name evidence="5" type="ORF">KDK67_13935</name>
</gene>
<feature type="domain" description="SF3 helicase" evidence="4">
    <location>
        <begin position="154"/>
        <end position="310"/>
    </location>
</feature>
<reference evidence="5" key="1">
    <citation type="journal article" date="2021" name="mSystems">
        <title>Bacteria and Archaea Synergistically Convert Glycine Betaine to Biogenic Methane in the Formosa Cold Seep of the South China Sea.</title>
        <authorList>
            <person name="Li L."/>
            <person name="Zhang W."/>
            <person name="Zhang S."/>
            <person name="Song L."/>
            <person name="Sun Q."/>
            <person name="Zhang H."/>
            <person name="Xiang H."/>
            <person name="Dong X."/>
        </authorList>
    </citation>
    <scope>NUCLEOTIDE SEQUENCE</scope>
    <source>
        <strain evidence="5">LLY</strain>
    </source>
</reference>
<evidence type="ECO:0000256" key="2">
    <source>
        <dbReference type="ARBA" id="ARBA00022801"/>
    </source>
</evidence>
<dbReference type="Proteomes" id="UP001056766">
    <property type="component" value="Unassembled WGS sequence"/>
</dbReference>
<dbReference type="AlphaFoldDB" id="A0A9E4ZL19"/>
<keyword evidence="1" id="KW-0547">Nucleotide-binding</keyword>
<dbReference type="RefSeq" id="WP_250869454.1">
    <property type="nucleotide sequence ID" value="NZ_JAGSOI010000125.1"/>
</dbReference>
<dbReference type="PANTHER" id="PTHR35372:SF2">
    <property type="entry name" value="SF3 HELICASE DOMAIN-CONTAINING PROTEIN"/>
    <property type="match status" value="1"/>
</dbReference>
<comment type="caution">
    <text evidence="5">The sequence shown here is derived from an EMBL/GenBank/DDBJ whole genome shotgun (WGS) entry which is preliminary data.</text>
</comment>
<evidence type="ECO:0000259" key="4">
    <source>
        <dbReference type="PROSITE" id="PS51206"/>
    </source>
</evidence>
<dbReference type="Gene3D" id="3.40.50.300">
    <property type="entry name" value="P-loop containing nucleotide triphosphate hydrolases"/>
    <property type="match status" value="1"/>
</dbReference>
<protein>
    <recommendedName>
        <fullName evidence="4">SF3 helicase domain-containing protein</fullName>
    </recommendedName>
</protein>
<dbReference type="InterPro" id="IPR045455">
    <property type="entry name" value="NrS-1_pol-like_helicase"/>
</dbReference>
<dbReference type="NCBIfam" id="TIGR01613">
    <property type="entry name" value="primase_Cterm"/>
    <property type="match status" value="1"/>
</dbReference>
<dbReference type="InterPro" id="IPR027417">
    <property type="entry name" value="P-loop_NTPase"/>
</dbReference>
<organism evidence="5 6">
    <name type="scientific">Methanococcoides seepicolus</name>
    <dbReference type="NCBI Taxonomy" id="2828780"/>
    <lineage>
        <taxon>Archaea</taxon>
        <taxon>Methanobacteriati</taxon>
        <taxon>Methanobacteriota</taxon>
        <taxon>Stenosarchaea group</taxon>
        <taxon>Methanomicrobia</taxon>
        <taxon>Methanosarcinales</taxon>
        <taxon>Methanosarcinaceae</taxon>
        <taxon>Methanococcoides</taxon>
    </lineage>
</organism>
<dbReference type="EMBL" id="JAGSOI010000125">
    <property type="protein sequence ID" value="MCM1988054.1"/>
    <property type="molecule type" value="Genomic_DNA"/>
</dbReference>
<name>A0A9E4ZL19_9EURY</name>
<dbReference type="Pfam" id="PF19263">
    <property type="entry name" value="DUF5906"/>
    <property type="match status" value="1"/>
</dbReference>
<dbReference type="SUPFAM" id="SSF52540">
    <property type="entry name" value="P-loop containing nucleoside triphosphate hydrolases"/>
    <property type="match status" value="1"/>
</dbReference>
<evidence type="ECO:0000313" key="6">
    <source>
        <dbReference type="Proteomes" id="UP001056766"/>
    </source>
</evidence>
<dbReference type="PANTHER" id="PTHR35372">
    <property type="entry name" value="ATP BINDING PROTEIN-RELATED"/>
    <property type="match status" value="1"/>
</dbReference>
<dbReference type="Pfam" id="PF08706">
    <property type="entry name" value="D5_N"/>
    <property type="match status" value="1"/>
</dbReference>
<dbReference type="PROSITE" id="PS51206">
    <property type="entry name" value="SF3_HELICASE_1"/>
    <property type="match status" value="1"/>
</dbReference>
<dbReference type="InterPro" id="IPR014818">
    <property type="entry name" value="Phage/plasmid_primase_P4_C"/>
</dbReference>
<keyword evidence="3" id="KW-0067">ATP-binding</keyword>